<feature type="region of interest" description="Disordered" evidence="1">
    <location>
        <begin position="722"/>
        <end position="774"/>
    </location>
</feature>
<accession>A0A836KN60</accession>
<feature type="compositionally biased region" description="Polar residues" evidence="1">
    <location>
        <begin position="366"/>
        <end position="375"/>
    </location>
</feature>
<dbReference type="OrthoDB" id="267825at2759"/>
<dbReference type="AlphaFoldDB" id="A0A836KN60"/>
<dbReference type="RefSeq" id="XP_067179310.1">
    <property type="nucleotide sequence ID" value="XM_067323681.1"/>
</dbReference>
<dbReference type="Proteomes" id="UP000673552">
    <property type="component" value="Chromosome 19"/>
</dbReference>
<gene>
    <name evidence="2" type="ORF">LSCM1_06250</name>
</gene>
<feature type="region of interest" description="Disordered" evidence="1">
    <location>
        <begin position="1"/>
        <end position="59"/>
    </location>
</feature>
<comment type="caution">
    <text evidence="2">The sequence shown here is derived from an EMBL/GenBank/DDBJ whole genome shotgun (WGS) entry which is preliminary data.</text>
</comment>
<keyword evidence="3" id="KW-1185">Reference proteome</keyword>
<feature type="region of interest" description="Disordered" evidence="1">
    <location>
        <begin position="524"/>
        <end position="545"/>
    </location>
</feature>
<dbReference type="EMBL" id="JAFEUZ010000019">
    <property type="protein sequence ID" value="KAG5480546.1"/>
    <property type="molecule type" value="Genomic_DNA"/>
</dbReference>
<proteinExistence type="predicted"/>
<feature type="region of interest" description="Disordered" evidence="1">
    <location>
        <begin position="353"/>
        <end position="419"/>
    </location>
</feature>
<evidence type="ECO:0000313" key="2">
    <source>
        <dbReference type="EMBL" id="KAG5480546.1"/>
    </source>
</evidence>
<organism evidence="2 3">
    <name type="scientific">Leishmania martiniquensis</name>
    <dbReference type="NCBI Taxonomy" id="1580590"/>
    <lineage>
        <taxon>Eukaryota</taxon>
        <taxon>Discoba</taxon>
        <taxon>Euglenozoa</taxon>
        <taxon>Kinetoplastea</taxon>
        <taxon>Metakinetoplastina</taxon>
        <taxon>Trypanosomatida</taxon>
        <taxon>Trypanosomatidae</taxon>
        <taxon>Leishmaniinae</taxon>
        <taxon>Leishmania</taxon>
    </lineage>
</organism>
<feature type="region of interest" description="Disordered" evidence="1">
    <location>
        <begin position="318"/>
        <end position="340"/>
    </location>
</feature>
<feature type="region of interest" description="Disordered" evidence="1">
    <location>
        <begin position="158"/>
        <end position="197"/>
    </location>
</feature>
<dbReference type="KEGG" id="lmat:92516193"/>
<dbReference type="GeneID" id="92516193"/>
<reference evidence="2 3" key="1">
    <citation type="submission" date="2021-03" db="EMBL/GenBank/DDBJ databases">
        <title>Leishmania (Mundinia) martiniquensis Genome sequencing and assembly.</title>
        <authorList>
            <person name="Almutairi H."/>
            <person name="Gatherer D."/>
        </authorList>
    </citation>
    <scope>NUCLEOTIDE SEQUENCE [LARGE SCALE GENOMIC DNA]</scope>
    <source>
        <strain evidence="2">LSCM1</strain>
    </source>
</reference>
<evidence type="ECO:0000256" key="1">
    <source>
        <dbReference type="SAM" id="MobiDB-lite"/>
    </source>
</evidence>
<name>A0A836KN60_9TRYP</name>
<evidence type="ECO:0000313" key="3">
    <source>
        <dbReference type="Proteomes" id="UP000673552"/>
    </source>
</evidence>
<sequence>MYPRSRAKGGLQGGGQGDGDSVPGLTQPSAPPLVSTGVASSNTTIRHRKHPSTMLRSQGAHYSSTAFDLQLSLHASPQPPPPMLHMPPGVYGEPMCDICGSRSPPPLPHFFSGDVHHPGGSACGNIRHRTVSSSYDQQQQPLLPPRLKCHERDCIAGSTAGATRSGSMQLGVPASLASTSPKEKVSYSRRNQKKSSAAMMPIGGAAVGTDATSGPPTGVAGPGDAAFRPPPIYGETYLNSITDAAGSTANNLSDVSLNCNTAPTSGTQVATAKAVRKSSCTTPSVTGALEGGIAILGVDSPSLPSNTKGGEPIVQVRRTGSSSPTAAPVRAAASGVTSREAMARKSAPLIAASAPRSPLVNPPSLPQQEVQQQHFPASRQRSVERSKRTLRPTSNHREEGGASCRGDFPAPEGSASIADAEFTERSRCSSGKGVGKSTMVQAEERYRHLYEEFRKGSRLRAKLLEESERMKREQAVLCEELTYYRHKTASAAEEREALLADYRDDLHDALRLAHVLAADVAAEQRSGGDASQSASPTEGVGHSVPVPSAQEALDAAITRISASNVAETVTAPTTRPATGVLAASSAPLESVHFSESPLSCIAKCLRLRYGRWMPMPAADSRQLIMDKEPGDPSLSERYRSGTGPQHLQSVLLRDEMRDVHCSTHAAVSAYITSLDYGFAPVFSQCSCPPEGSQEPPYQQQHFKSEYCGLHFHVDVPRLHAHTVPAGFDTGDTDKDGARGESRLEHEVFPQSKGEHEQPTPDLASESKHMGPSLM</sequence>
<protein>
    <submittedName>
        <fullName evidence="2">Uncharacterized protein</fullName>
    </submittedName>
</protein>
<feature type="compositionally biased region" description="Basic and acidic residues" evidence="1">
    <location>
        <begin position="731"/>
        <end position="768"/>
    </location>
</feature>